<dbReference type="Gene3D" id="3.90.79.10">
    <property type="entry name" value="Nucleoside Triphosphate Pyrophosphohydrolase"/>
    <property type="match status" value="1"/>
</dbReference>
<dbReference type="AlphaFoldDB" id="G8M3B5"/>
<dbReference type="Proteomes" id="UP000005435">
    <property type="component" value="Chromosome"/>
</dbReference>
<gene>
    <name evidence="1" type="ordered locus">Clocl_3999</name>
</gene>
<name>G8M3B5_ACECE</name>
<dbReference type="HOGENOM" id="CLU_037162_14_4_9"/>
<dbReference type="eggNOG" id="COG0494">
    <property type="taxonomic scope" value="Bacteria"/>
</dbReference>
<keyword evidence="2" id="KW-1185">Reference proteome</keyword>
<evidence type="ECO:0000313" key="2">
    <source>
        <dbReference type="Proteomes" id="UP000005435"/>
    </source>
</evidence>
<reference evidence="1 2" key="2">
    <citation type="journal article" date="2012" name="Stand. Genomic Sci.">
        <title>Complete Genome Sequence of Clostridium clariflavum DSM 19732.</title>
        <authorList>
            <person name="Izquierdo J.A."/>
            <person name="Goodwin L."/>
            <person name="Davenport K.W."/>
            <person name="Teshima H."/>
            <person name="Bruce D."/>
            <person name="Detter C."/>
            <person name="Tapia R."/>
            <person name="Han S."/>
            <person name="Land M."/>
            <person name="Hauser L."/>
            <person name="Jeffries C.D."/>
            <person name="Han J."/>
            <person name="Pitluck S."/>
            <person name="Nolan M."/>
            <person name="Chen A."/>
            <person name="Huntemann M."/>
            <person name="Mavromatis K."/>
            <person name="Mikhailova N."/>
            <person name="Liolios K."/>
            <person name="Woyke T."/>
            <person name="Lynd L.R."/>
        </authorList>
    </citation>
    <scope>NUCLEOTIDE SEQUENCE [LARGE SCALE GENOMIC DNA]</scope>
    <source>
        <strain evidence="2">DSM 19732 / NBRC 101661 / EBR45</strain>
    </source>
</reference>
<dbReference type="RefSeq" id="WP_014256935.1">
    <property type="nucleotide sequence ID" value="NC_016627.1"/>
</dbReference>
<dbReference type="SUPFAM" id="SSF55811">
    <property type="entry name" value="Nudix"/>
    <property type="match status" value="1"/>
</dbReference>
<dbReference type="OrthoDB" id="1848782at2"/>
<accession>G8M3B5</accession>
<dbReference type="STRING" id="720554.Clocl_3999"/>
<sequence length="139" mass="16029">MLVRSFAGGVVFSGNKVLLRKCEDGWVLPREQLRDGELPNEVALNKISQESGIQAEIISNAGQTSYECTYFPMTRQTPFLNKVTWYIMKSRNDKVNEENIKNNSAFVNVEEAMNLMKYNQDKSLVNLSFTKYKQMEQFN</sequence>
<dbReference type="InterPro" id="IPR015797">
    <property type="entry name" value="NUDIX_hydrolase-like_dom_sf"/>
</dbReference>
<dbReference type="CDD" id="cd03673">
    <property type="entry name" value="NUDIX_Ap6A_hydrolase"/>
    <property type="match status" value="1"/>
</dbReference>
<reference evidence="2" key="1">
    <citation type="submission" date="2011-12" db="EMBL/GenBank/DDBJ databases">
        <title>Complete sequence of Clostridium clariflavum DSM 19732.</title>
        <authorList>
            <consortium name="US DOE Joint Genome Institute"/>
            <person name="Lucas S."/>
            <person name="Han J."/>
            <person name="Lapidus A."/>
            <person name="Cheng J.-F."/>
            <person name="Goodwin L."/>
            <person name="Pitluck S."/>
            <person name="Peters L."/>
            <person name="Teshima H."/>
            <person name="Detter J.C."/>
            <person name="Han C."/>
            <person name="Tapia R."/>
            <person name="Land M."/>
            <person name="Hauser L."/>
            <person name="Kyrpides N."/>
            <person name="Ivanova N."/>
            <person name="Pagani I."/>
            <person name="Kitzmiller T."/>
            <person name="Lynd L."/>
            <person name="Izquierdo J."/>
            <person name="Woyke T."/>
        </authorList>
    </citation>
    <scope>NUCLEOTIDE SEQUENCE [LARGE SCALE GENOMIC DNA]</scope>
    <source>
        <strain evidence="2">DSM 19732 / NBRC 101661 / EBR45</strain>
    </source>
</reference>
<organism evidence="1 2">
    <name type="scientific">Acetivibrio clariflavus (strain DSM 19732 / NBRC 101661 / EBR45)</name>
    <name type="common">Clostridium clariflavum</name>
    <dbReference type="NCBI Taxonomy" id="720554"/>
    <lineage>
        <taxon>Bacteria</taxon>
        <taxon>Bacillati</taxon>
        <taxon>Bacillota</taxon>
        <taxon>Clostridia</taxon>
        <taxon>Eubacteriales</taxon>
        <taxon>Oscillospiraceae</taxon>
        <taxon>Acetivibrio</taxon>
    </lineage>
</organism>
<dbReference type="KEGG" id="ccl:Clocl_3999"/>
<proteinExistence type="predicted"/>
<protein>
    <submittedName>
        <fullName evidence="1">Uncharacterized protein</fullName>
    </submittedName>
</protein>
<evidence type="ECO:0000313" key="1">
    <source>
        <dbReference type="EMBL" id="AEV70435.1"/>
    </source>
</evidence>
<dbReference type="EMBL" id="CP003065">
    <property type="protein sequence ID" value="AEV70435.1"/>
    <property type="molecule type" value="Genomic_DNA"/>
</dbReference>